<protein>
    <submittedName>
        <fullName evidence="5">Peptidase family M28</fullName>
    </submittedName>
</protein>
<comment type="caution">
    <text evidence="5">The sequence shown here is derived from an EMBL/GenBank/DDBJ whole genome shotgun (WGS) entry which is preliminary data.</text>
</comment>
<keyword evidence="6" id="KW-1185">Reference proteome</keyword>
<dbReference type="GO" id="GO:0006508">
    <property type="term" value="P:proteolysis"/>
    <property type="evidence" value="ECO:0007669"/>
    <property type="project" value="InterPro"/>
</dbReference>
<reference evidence="5" key="1">
    <citation type="submission" date="2021-05" db="EMBL/GenBank/DDBJ databases">
        <title>A free-living protist that lacks canonical eukaryotic 1 DNA replication and segregation systems.</title>
        <authorList>
            <person name="Salas-Leiva D.E."/>
            <person name="Tromer E.C."/>
            <person name="Curtis B.A."/>
            <person name="Jerlstrom-Hultqvist J."/>
            <person name="Kolisko M."/>
            <person name="Yi Z."/>
            <person name="Salas-Leiva J.S."/>
            <person name="Gallot-Lavallee L."/>
            <person name="Kops G.J.P.L."/>
            <person name="Archibald J.M."/>
            <person name="Simpson A.G.B."/>
            <person name="Roger A.J."/>
        </authorList>
    </citation>
    <scope>NUCLEOTIDE SEQUENCE</scope>
    <source>
        <strain evidence="5">BICM</strain>
    </source>
</reference>
<proteinExistence type="inferred from homology"/>
<keyword evidence="3" id="KW-0812">Transmembrane</keyword>
<keyword evidence="3" id="KW-1133">Transmembrane helix</keyword>
<evidence type="ECO:0000256" key="2">
    <source>
        <dbReference type="ARBA" id="ARBA00005634"/>
    </source>
</evidence>
<organism evidence="5 6">
    <name type="scientific">Carpediemonas membranifera</name>
    <dbReference type="NCBI Taxonomy" id="201153"/>
    <lineage>
        <taxon>Eukaryota</taxon>
        <taxon>Metamonada</taxon>
        <taxon>Carpediemonas-like organisms</taxon>
        <taxon>Carpediemonas</taxon>
    </lineage>
</organism>
<keyword evidence="3" id="KW-0472">Membrane</keyword>
<dbReference type="GO" id="GO:0008235">
    <property type="term" value="F:metalloexopeptidase activity"/>
    <property type="evidence" value="ECO:0007669"/>
    <property type="project" value="InterPro"/>
</dbReference>
<feature type="transmembrane region" description="Helical" evidence="3">
    <location>
        <begin position="92"/>
        <end position="115"/>
    </location>
</feature>
<sequence length="422" mass="45720">MNRKLESLETEAVDALALTKDIIDEFGPRLAGTDACRAAARSLKDHFAKYCDTAHESTFTFAPRAFLGYFPFCFGAFLALLFSFAIAPSNPLFLGISAALLLTGLAVIILQFVYYRQATDIVYPKSQGVNIHAVMEPKGKATRQVIVSGHHDSAHIFTFLNKWQELYMFRVLGGFLSFILAVLFSVAATASAIMGYTIPYHTAICSVGAISGLFLVAPLLRFESSRVTVGAGDNLIACTIAVGIAKMFHIDRPEQTRLIFATFDAEESGLRGSDAWAKKHGELLNELPTTVINMDSIWKPEDLQVMVSDVNCTVQLSDKLGDTLLEVAAAAGVDAKKFRMVFGGGATDAASFARVGVDAITILGLPTSAVRSNLVYHTDYDTVDSIHPAAVEATLQMIAAYVHHVDAALPMEADVRQVKKIQ</sequence>
<comment type="cofactor">
    <cofactor evidence="1">
        <name>Zn(2+)</name>
        <dbReference type="ChEBI" id="CHEBI:29105"/>
    </cofactor>
</comment>
<dbReference type="SUPFAM" id="SSF53187">
    <property type="entry name" value="Zn-dependent exopeptidases"/>
    <property type="match status" value="1"/>
</dbReference>
<name>A0A8J6E181_9EUKA</name>
<dbReference type="Gene3D" id="3.40.630.10">
    <property type="entry name" value="Zn peptidases"/>
    <property type="match status" value="1"/>
</dbReference>
<evidence type="ECO:0000259" key="4">
    <source>
        <dbReference type="Pfam" id="PF04389"/>
    </source>
</evidence>
<feature type="domain" description="Peptidase M28" evidence="4">
    <location>
        <begin position="227"/>
        <end position="402"/>
    </location>
</feature>
<evidence type="ECO:0000256" key="3">
    <source>
        <dbReference type="SAM" id="Phobius"/>
    </source>
</evidence>
<accession>A0A8J6E181</accession>
<dbReference type="PANTHER" id="PTHR12147">
    <property type="entry name" value="METALLOPEPTIDASE M28 FAMILY MEMBER"/>
    <property type="match status" value="1"/>
</dbReference>
<gene>
    <name evidence="5" type="ORF">J8273_2358</name>
</gene>
<feature type="transmembrane region" description="Helical" evidence="3">
    <location>
        <begin position="66"/>
        <end position="86"/>
    </location>
</feature>
<dbReference type="EMBL" id="JAHDYR010000007">
    <property type="protein sequence ID" value="KAG9396009.1"/>
    <property type="molecule type" value="Genomic_DNA"/>
</dbReference>
<dbReference type="InterPro" id="IPR007484">
    <property type="entry name" value="Peptidase_M28"/>
</dbReference>
<evidence type="ECO:0000313" key="5">
    <source>
        <dbReference type="EMBL" id="KAG9396009.1"/>
    </source>
</evidence>
<comment type="similarity">
    <text evidence="2">Belongs to the peptidase M28 family. M28B subfamily.</text>
</comment>
<dbReference type="AlphaFoldDB" id="A0A8J6E181"/>
<evidence type="ECO:0000256" key="1">
    <source>
        <dbReference type="ARBA" id="ARBA00001947"/>
    </source>
</evidence>
<dbReference type="Pfam" id="PF04389">
    <property type="entry name" value="Peptidase_M28"/>
    <property type="match status" value="1"/>
</dbReference>
<dbReference type="OrthoDB" id="5841748at2759"/>
<feature type="transmembrane region" description="Helical" evidence="3">
    <location>
        <begin position="171"/>
        <end position="194"/>
    </location>
</feature>
<dbReference type="PANTHER" id="PTHR12147:SF26">
    <property type="entry name" value="PEPTIDASE M28 DOMAIN-CONTAINING PROTEIN"/>
    <property type="match status" value="1"/>
</dbReference>
<evidence type="ECO:0000313" key="6">
    <source>
        <dbReference type="Proteomes" id="UP000717585"/>
    </source>
</evidence>
<dbReference type="InterPro" id="IPR045175">
    <property type="entry name" value="M28_fam"/>
</dbReference>
<feature type="transmembrane region" description="Helical" evidence="3">
    <location>
        <begin position="200"/>
        <end position="220"/>
    </location>
</feature>
<dbReference type="Proteomes" id="UP000717585">
    <property type="component" value="Unassembled WGS sequence"/>
</dbReference>